<dbReference type="OrthoDB" id="89160at2759"/>
<evidence type="ECO:0000259" key="2">
    <source>
        <dbReference type="Pfam" id="PF00078"/>
    </source>
</evidence>
<sequence length="1444" mass="161496">MPSARQMDDVSTVEGCTGAHIYEDQDIDMCDANVDRGPHHRAEPPTPEADPGVLTHDHSPASETDPSQEPFWHDASPAIAGPQLDGAVHGFPEQKVDSANESDCLVLGFYATVTNTQAKKRKLSAAKAAEADLVKQRVIDIVLANLRYDVELRLISPKAELQRIYPAEHPQRSLEAAAAMLFAHYTKMRQVSVLTPDILRRPRCTTFNDGFLREPVYIWDTGASGDTYVQQNVYYGQWRHSRDRRQGHFYGVHLGETFHEWHAQRGPEMRARLDTVHAQVGLPILPSAGYEPEFVEADTTYEEQNLLGEMGVDFYGSGSQDSVATTPTTPAVRRAKVDPHSDVYRSVYGLLKNADPATRDAIDSSLVVRLTAANNTAFVRWAAGDGRRLGLSTSSTARPTWTTALDWLSGASGKRSITKNTPSSASVGTKRAMTRLVATVKGGSHFPTASTQEALEHARDRQRWSDLRQLVDVSLLRLRPLEIPLEHWFILYVIPYVISGWMDTAMGRAPTSARTVWYNEYQQVRDLCLAVADSSDWSHALRLRLGPLRADPRSRWDRQLLPHTKKIKAANPPPLKVGTRQSRLEEYFPVQGPSDRQTSICRDLRRYRRGCFSQQNERSHARAVERQGRRQHLRTDNVTICMSSHNVQGFGATPSARADCLASFKSHFPNGHFNLVLLQETHIAPQMEHVYQWGYRVGDGVSTLSYWAGDTGMAAEVGILLHLRSGILHPRPVLEDYWSPQFMAIAALLDRAPSYVFNIYAPTGVHPRESYHAQLAKIPVPYDVLLFVGGGFNCTQYDSRDRSVAPTASQHRSEAFTALLCTWHLTDSADAVLPTPDDPGQLQWFYEAYHTDTYTINGKGTDTSRLDRCVTPTRHMTLGGGGRVQEIIQRIATVKREWIRTNIQRLFQTYAWRPGQTTKRFFKRVSSKFIDNYIPALRTPDGTVAHDTQTKAETVANGRRHILQEEPTATEAIDCVCHWMEQHDGDDFKHLAMAAIITEGTVAQALRAYKPGKAFVPDRLRNDWYRDYAELLVPVLARLYRLWWTLVCRVRKFQDGFVPSRHIHSTIEYLVAARRNAHTSPAARDALAFLLDFAKAYDSLDRRLLYAVLRRHGYPTHFIQVVERLHGGTTVRFLANGASSGSAPVTRGIWQGYPLASLLFILALEPLYLRIQSGVVIKRVVLRKVAATVTIRVVGYADGTAVYLMSPAELPVALGTIDIFGSASGLNLNRHETMAFSLHPDGLSEVNIWTGENRLLGVAESCRYLGLQVGTQRIPFDCGISLRKRIRLASQHTRTIDQRSRVAAAVIIPKLLFIGRHAWPDRFETTTSSHVTCHDTDITGLPRKDGGMELLPRQAELLAMAATVVRDWARDGYRAVVGDILCPPQVTAPPGQVRITPGHRSAPIQGFSVSQTMWNAGVNMVNTAEADPQTTECHHIQQERYAAA</sequence>
<evidence type="ECO:0000313" key="3">
    <source>
        <dbReference type="EMBL" id="GMF43886.1"/>
    </source>
</evidence>
<protein>
    <submittedName>
        <fullName evidence="3">Unnamed protein product</fullName>
    </submittedName>
</protein>
<proteinExistence type="predicted"/>
<dbReference type="EMBL" id="BSXT01001600">
    <property type="protein sequence ID" value="GMF43886.1"/>
    <property type="molecule type" value="Genomic_DNA"/>
</dbReference>
<dbReference type="InterPro" id="IPR000477">
    <property type="entry name" value="RT_dom"/>
</dbReference>
<keyword evidence="4" id="KW-1185">Reference proteome</keyword>
<feature type="domain" description="Reverse transcriptase" evidence="2">
    <location>
        <begin position="1038"/>
        <end position="1268"/>
    </location>
</feature>
<dbReference type="Proteomes" id="UP001165121">
    <property type="component" value="Unassembled WGS sequence"/>
</dbReference>
<accession>A0A9W6XR47</accession>
<feature type="compositionally biased region" description="Basic and acidic residues" evidence="1">
    <location>
        <begin position="33"/>
        <end position="43"/>
    </location>
</feature>
<reference evidence="3" key="1">
    <citation type="submission" date="2023-04" db="EMBL/GenBank/DDBJ databases">
        <title>Phytophthora fragariaefolia NBRC 109709.</title>
        <authorList>
            <person name="Ichikawa N."/>
            <person name="Sato H."/>
            <person name="Tonouchi N."/>
        </authorList>
    </citation>
    <scope>NUCLEOTIDE SEQUENCE</scope>
    <source>
        <strain evidence="3">NBRC 109709</strain>
    </source>
</reference>
<evidence type="ECO:0000256" key="1">
    <source>
        <dbReference type="SAM" id="MobiDB-lite"/>
    </source>
</evidence>
<dbReference type="PANTHER" id="PTHR47027:SF20">
    <property type="entry name" value="REVERSE TRANSCRIPTASE-LIKE PROTEIN WITH RNA-DIRECTED DNA POLYMERASE DOMAIN"/>
    <property type="match status" value="1"/>
</dbReference>
<name>A0A9W6XR47_9STRA</name>
<feature type="region of interest" description="Disordered" evidence="1">
    <location>
        <begin position="33"/>
        <end position="69"/>
    </location>
</feature>
<organism evidence="3 4">
    <name type="scientific">Phytophthora fragariaefolia</name>
    <dbReference type="NCBI Taxonomy" id="1490495"/>
    <lineage>
        <taxon>Eukaryota</taxon>
        <taxon>Sar</taxon>
        <taxon>Stramenopiles</taxon>
        <taxon>Oomycota</taxon>
        <taxon>Peronosporomycetes</taxon>
        <taxon>Peronosporales</taxon>
        <taxon>Peronosporaceae</taxon>
        <taxon>Phytophthora</taxon>
    </lineage>
</organism>
<dbReference type="Gene3D" id="3.60.10.10">
    <property type="entry name" value="Endonuclease/exonuclease/phosphatase"/>
    <property type="match status" value="1"/>
</dbReference>
<evidence type="ECO:0000313" key="4">
    <source>
        <dbReference type="Proteomes" id="UP001165121"/>
    </source>
</evidence>
<dbReference type="InterPro" id="IPR036691">
    <property type="entry name" value="Endo/exonu/phosph_ase_sf"/>
</dbReference>
<dbReference type="SUPFAM" id="SSF56219">
    <property type="entry name" value="DNase I-like"/>
    <property type="match status" value="1"/>
</dbReference>
<comment type="caution">
    <text evidence="3">The sequence shown here is derived from an EMBL/GenBank/DDBJ whole genome shotgun (WGS) entry which is preliminary data.</text>
</comment>
<dbReference type="Pfam" id="PF00078">
    <property type="entry name" value="RVT_1"/>
    <property type="match status" value="1"/>
</dbReference>
<dbReference type="PANTHER" id="PTHR47027">
    <property type="entry name" value="REVERSE TRANSCRIPTASE DOMAIN-CONTAINING PROTEIN"/>
    <property type="match status" value="1"/>
</dbReference>
<gene>
    <name evidence="3" type="ORF">Pfra01_001504500</name>
</gene>